<accession>A0A2P2P470</accession>
<sequence length="22" mass="2659">MQITSQYSILQQSYTHLMRKVC</sequence>
<organism evidence="1">
    <name type="scientific">Rhizophora mucronata</name>
    <name type="common">Asiatic mangrove</name>
    <dbReference type="NCBI Taxonomy" id="61149"/>
    <lineage>
        <taxon>Eukaryota</taxon>
        <taxon>Viridiplantae</taxon>
        <taxon>Streptophyta</taxon>
        <taxon>Embryophyta</taxon>
        <taxon>Tracheophyta</taxon>
        <taxon>Spermatophyta</taxon>
        <taxon>Magnoliopsida</taxon>
        <taxon>eudicotyledons</taxon>
        <taxon>Gunneridae</taxon>
        <taxon>Pentapetalae</taxon>
        <taxon>rosids</taxon>
        <taxon>fabids</taxon>
        <taxon>Malpighiales</taxon>
        <taxon>Rhizophoraceae</taxon>
        <taxon>Rhizophora</taxon>
    </lineage>
</organism>
<dbReference type="AlphaFoldDB" id="A0A2P2P470"/>
<dbReference type="EMBL" id="GGEC01069061">
    <property type="protein sequence ID" value="MBX49545.1"/>
    <property type="molecule type" value="Transcribed_RNA"/>
</dbReference>
<protein>
    <submittedName>
        <fullName evidence="1">Uncharacterized protein</fullName>
    </submittedName>
</protein>
<proteinExistence type="predicted"/>
<evidence type="ECO:0000313" key="1">
    <source>
        <dbReference type="EMBL" id="MBX49545.1"/>
    </source>
</evidence>
<name>A0A2P2P470_RHIMU</name>
<reference evidence="1" key="1">
    <citation type="submission" date="2018-02" db="EMBL/GenBank/DDBJ databases">
        <title>Rhizophora mucronata_Transcriptome.</title>
        <authorList>
            <person name="Meera S.P."/>
            <person name="Sreeshan A."/>
            <person name="Augustine A."/>
        </authorList>
    </citation>
    <scope>NUCLEOTIDE SEQUENCE</scope>
    <source>
        <tissue evidence="1">Leaf</tissue>
    </source>
</reference>